<dbReference type="Proteomes" id="UP000188169">
    <property type="component" value="Unassembled WGS sequence"/>
</dbReference>
<dbReference type="AlphaFoldDB" id="A0A1R4ECB8"/>
<evidence type="ECO:0000256" key="3">
    <source>
        <dbReference type="ARBA" id="ARBA00023027"/>
    </source>
</evidence>
<dbReference type="SUPFAM" id="SSF53720">
    <property type="entry name" value="ALDH-like"/>
    <property type="match status" value="1"/>
</dbReference>
<evidence type="ECO:0000256" key="2">
    <source>
        <dbReference type="ARBA" id="ARBA00023002"/>
    </source>
</evidence>
<dbReference type="InterPro" id="IPR016160">
    <property type="entry name" value="Ald_DH_CS_CYS"/>
</dbReference>
<dbReference type="PROSITE" id="PS00070">
    <property type="entry name" value="ALDEHYDE_DEHYDR_CYS"/>
    <property type="match status" value="1"/>
</dbReference>
<protein>
    <submittedName>
        <fullName evidence="7">Putative aldehyde dehydrogenase YfmT</fullName>
        <ecNumber evidence="7">1.2.1.3</ecNumber>
    </submittedName>
</protein>
<dbReference type="InterPro" id="IPR029510">
    <property type="entry name" value="Ald_DH_CS_GLU"/>
</dbReference>
<accession>A0A1R4ECB8</accession>
<dbReference type="CDD" id="cd07151">
    <property type="entry name" value="ALDH_HBenzADH"/>
    <property type="match status" value="1"/>
</dbReference>
<keyword evidence="3" id="KW-0520">NAD</keyword>
<dbReference type="InterPro" id="IPR016163">
    <property type="entry name" value="Ald_DH_C"/>
</dbReference>
<gene>
    <name evidence="7" type="primary">yfmT</name>
    <name evidence="7" type="ORF">A1019T_00106</name>
</gene>
<dbReference type="FunFam" id="3.40.605.10:FF:000007">
    <property type="entry name" value="NAD/NADP-dependent betaine aldehyde dehydrogenase"/>
    <property type="match status" value="1"/>
</dbReference>
<dbReference type="OrthoDB" id="9812625at2"/>
<dbReference type="GO" id="GO:0004029">
    <property type="term" value="F:aldehyde dehydrogenase (NAD+) activity"/>
    <property type="evidence" value="ECO:0007669"/>
    <property type="project" value="UniProtKB-EC"/>
</dbReference>
<dbReference type="InterPro" id="IPR015590">
    <property type="entry name" value="Aldehyde_DH_dom"/>
</dbReference>
<dbReference type="EMBL" id="FUGD01000029">
    <property type="protein sequence ID" value="SJM36146.1"/>
    <property type="molecule type" value="Genomic_DNA"/>
</dbReference>
<dbReference type="PANTHER" id="PTHR42986:SF1">
    <property type="entry name" value="BENZALDEHYDE DEHYDROGENASE YFMT"/>
    <property type="match status" value="1"/>
</dbReference>
<dbReference type="Pfam" id="PF00171">
    <property type="entry name" value="Aldedh"/>
    <property type="match status" value="1"/>
</dbReference>
<dbReference type="Gene3D" id="3.40.309.10">
    <property type="entry name" value="Aldehyde Dehydrogenase, Chain A, domain 2"/>
    <property type="match status" value="1"/>
</dbReference>
<dbReference type="RefSeq" id="WP_077447557.1">
    <property type="nucleotide sequence ID" value="NZ_FUGD01000029.1"/>
</dbReference>
<dbReference type="EC" id="1.2.1.3" evidence="7"/>
<dbReference type="STRING" id="1945520.A1019T_00106"/>
<dbReference type="PROSITE" id="PS00687">
    <property type="entry name" value="ALDEHYDE_DEHYDR_GLU"/>
    <property type="match status" value="1"/>
</dbReference>
<evidence type="ECO:0000256" key="4">
    <source>
        <dbReference type="PROSITE-ProRule" id="PRU10007"/>
    </source>
</evidence>
<evidence type="ECO:0000259" key="6">
    <source>
        <dbReference type="Pfam" id="PF00171"/>
    </source>
</evidence>
<evidence type="ECO:0000256" key="1">
    <source>
        <dbReference type="ARBA" id="ARBA00009986"/>
    </source>
</evidence>
<proteinExistence type="inferred from homology"/>
<keyword evidence="2 5" id="KW-0560">Oxidoreductase</keyword>
<name>A0A1R4ECB8_9GAMM</name>
<evidence type="ECO:0000313" key="7">
    <source>
        <dbReference type="EMBL" id="SJM36146.1"/>
    </source>
</evidence>
<feature type="domain" description="Aldehyde dehydrogenase" evidence="6">
    <location>
        <begin position="26"/>
        <end position="486"/>
    </location>
</feature>
<dbReference type="Gene3D" id="3.40.605.10">
    <property type="entry name" value="Aldehyde Dehydrogenase, Chain A, domain 1"/>
    <property type="match status" value="1"/>
</dbReference>
<organism evidence="7 8">
    <name type="scientific">Psychrobacter pasteurii</name>
    <dbReference type="NCBI Taxonomy" id="1945520"/>
    <lineage>
        <taxon>Bacteria</taxon>
        <taxon>Pseudomonadati</taxon>
        <taxon>Pseudomonadota</taxon>
        <taxon>Gammaproteobacteria</taxon>
        <taxon>Moraxellales</taxon>
        <taxon>Moraxellaceae</taxon>
        <taxon>Psychrobacter</taxon>
    </lineage>
</organism>
<sequence>MSNKSNPDLAPTPYTNFDLQFIAGEWVKGKDDSVNKDTSPFTGETLVEIQQATKDQLDEAFLAAQEAQKQWAQTLPAERTALLHKVIQLMDERREEILDWLIKESGSTRIKAGIELNVARTVTLEAASYIHRVHGEIRPSNTPGKQNYVLREPIGVIALISPWNFPLHLTQRSLAPAIALGNTVVLKPASDTPVTGALLLAKLFEEAGLPKGVLNVVIGAGSEIGDAIVTHDVPGLVSFTGSTPVGKHIGELAFSGKYIKDVSLELGGNNPFVVLKDADIDQAVNAAVFGKFLHQGQICMAINRIIVEESIHDTFVEKFKAKVQTLKIGDPNEADTFVGPIINKDQIQSLQDKIDTAKKEGANLILEGKIDGQLLYPYIYTDVTPQMDLFRNEIFGPVAAIVKAKDEEHALELANDTEFGLSSAVFTSDMQRGMNFAKRMQAGMTHINDMPVNDESMVPFGGVKNSGIGRFNSDQLLEEFTRTHWVSFQNEPRNYGL</sequence>
<feature type="active site" evidence="4">
    <location>
        <position position="265"/>
    </location>
</feature>
<evidence type="ECO:0000313" key="8">
    <source>
        <dbReference type="Proteomes" id="UP000188169"/>
    </source>
</evidence>
<dbReference type="InterPro" id="IPR016162">
    <property type="entry name" value="Ald_DH_N"/>
</dbReference>
<keyword evidence="8" id="KW-1185">Reference proteome</keyword>
<reference evidence="8" key="1">
    <citation type="submission" date="2017-02" db="EMBL/GenBank/DDBJ databases">
        <authorList>
            <person name="Mornico D."/>
        </authorList>
    </citation>
    <scope>NUCLEOTIDE SEQUENCE [LARGE SCALE GENOMIC DNA]</scope>
</reference>
<comment type="similarity">
    <text evidence="1 5">Belongs to the aldehyde dehydrogenase family.</text>
</comment>
<evidence type="ECO:0000256" key="5">
    <source>
        <dbReference type="RuleBase" id="RU003345"/>
    </source>
</evidence>
<dbReference type="PANTHER" id="PTHR42986">
    <property type="entry name" value="BENZALDEHYDE DEHYDROGENASE YFMT"/>
    <property type="match status" value="1"/>
</dbReference>
<dbReference type="InterPro" id="IPR016161">
    <property type="entry name" value="Ald_DH/histidinol_DH"/>
</dbReference>
<dbReference type="FunFam" id="3.40.309.10:FF:000009">
    <property type="entry name" value="Aldehyde dehydrogenase A"/>
    <property type="match status" value="1"/>
</dbReference>